<dbReference type="InterPro" id="IPR029063">
    <property type="entry name" value="SAM-dependent_MTases_sf"/>
</dbReference>
<dbReference type="InParanoid" id="A0A4R6QNA8"/>
<keyword evidence="4" id="KW-1185">Reference proteome</keyword>
<dbReference type="GO" id="GO:0008757">
    <property type="term" value="F:S-adenosylmethionine-dependent methyltransferase activity"/>
    <property type="evidence" value="ECO:0007669"/>
    <property type="project" value="InterPro"/>
</dbReference>
<protein>
    <submittedName>
        <fullName evidence="3">Ubiquinone/menaquinone biosynthesis C-methylase UbiE</fullName>
    </submittedName>
</protein>
<dbReference type="RefSeq" id="WP_133701169.1">
    <property type="nucleotide sequence ID" value="NZ_SNXS01000003.1"/>
</dbReference>
<comment type="caution">
    <text evidence="3">The sequence shown here is derived from an EMBL/GenBank/DDBJ whole genome shotgun (WGS) entry which is preliminary data.</text>
</comment>
<dbReference type="InterPro" id="IPR013216">
    <property type="entry name" value="Methyltransf_11"/>
</dbReference>
<evidence type="ECO:0000259" key="2">
    <source>
        <dbReference type="Pfam" id="PF08241"/>
    </source>
</evidence>
<keyword evidence="3" id="KW-0489">Methyltransferase</keyword>
<organism evidence="3 4">
    <name type="scientific">Roseateles toxinivorans</name>
    <dbReference type="NCBI Taxonomy" id="270368"/>
    <lineage>
        <taxon>Bacteria</taxon>
        <taxon>Pseudomonadati</taxon>
        <taxon>Pseudomonadota</taxon>
        <taxon>Betaproteobacteria</taxon>
        <taxon>Burkholderiales</taxon>
        <taxon>Sphaerotilaceae</taxon>
        <taxon>Roseateles</taxon>
    </lineage>
</organism>
<proteinExistence type="predicted"/>
<dbReference type="PANTHER" id="PTHR44068">
    <property type="entry name" value="ZGC:194242"/>
    <property type="match status" value="1"/>
</dbReference>
<sequence>MKLDLCRLYVCPLTHTPLELLVDQQDGDEVLVGRLASAVSGLSFPVADGVPDFTHPSKLPPSDQAAKDWYDANADVYDEFLPLTFKTFGEDETAVRQDLVDRLHLQPHHKVLEVGAGTGRDSIVIAQQLSALGELHLQDLAWSVLSHSRAKLEGFDVPVSYHVGNAAFLPYPDHYFDAVFHFGGLNTFADIQRFLAECVRVTKPGGRIVVGDESMPAWLRETEFGRILMNSNPHYRYELPLQHMPVQARKVKLEWIIGGVFYVIEFDVGQGVPEADFDFEIPGPRGGSHRTRYYGHLEGVSEATRQLAQRARAQSGKSMHGWLEEVIAEAARRELGQEGKQ</sequence>
<dbReference type="Proteomes" id="UP000295361">
    <property type="component" value="Unassembled WGS sequence"/>
</dbReference>
<dbReference type="SUPFAM" id="SSF158997">
    <property type="entry name" value="Trm112p-like"/>
    <property type="match status" value="1"/>
</dbReference>
<dbReference type="EMBL" id="SNXS01000003">
    <property type="protein sequence ID" value="TDP71392.1"/>
    <property type="molecule type" value="Genomic_DNA"/>
</dbReference>
<dbReference type="AlphaFoldDB" id="A0A4R6QNA8"/>
<accession>A0A4R6QNA8</accession>
<dbReference type="GO" id="GO:0032259">
    <property type="term" value="P:methylation"/>
    <property type="evidence" value="ECO:0007669"/>
    <property type="project" value="UniProtKB-KW"/>
</dbReference>
<evidence type="ECO:0000313" key="3">
    <source>
        <dbReference type="EMBL" id="TDP71392.1"/>
    </source>
</evidence>
<name>A0A4R6QNA8_9BURK</name>
<dbReference type="Pfam" id="PF08241">
    <property type="entry name" value="Methyltransf_11"/>
    <property type="match status" value="1"/>
</dbReference>
<gene>
    <name evidence="3" type="ORF">DES47_103373</name>
</gene>
<reference evidence="3 4" key="1">
    <citation type="submission" date="2019-03" db="EMBL/GenBank/DDBJ databases">
        <title>Genomic Encyclopedia of Type Strains, Phase IV (KMG-IV): sequencing the most valuable type-strain genomes for metagenomic binning, comparative biology and taxonomic classification.</title>
        <authorList>
            <person name="Goeker M."/>
        </authorList>
    </citation>
    <scope>NUCLEOTIDE SEQUENCE [LARGE SCALE GENOMIC DNA]</scope>
    <source>
        <strain evidence="3 4">DSM 16998</strain>
    </source>
</reference>
<dbReference type="OrthoDB" id="9795634at2"/>
<dbReference type="CDD" id="cd02440">
    <property type="entry name" value="AdoMet_MTases"/>
    <property type="match status" value="1"/>
</dbReference>
<feature type="domain" description="Methyltransferase type 11" evidence="2">
    <location>
        <begin position="112"/>
        <end position="210"/>
    </location>
</feature>
<evidence type="ECO:0000313" key="4">
    <source>
        <dbReference type="Proteomes" id="UP000295361"/>
    </source>
</evidence>
<dbReference type="Gene3D" id="3.40.50.150">
    <property type="entry name" value="Vaccinia Virus protein VP39"/>
    <property type="match status" value="1"/>
</dbReference>
<dbReference type="SUPFAM" id="SSF53335">
    <property type="entry name" value="S-adenosyl-L-methionine-dependent methyltransferases"/>
    <property type="match status" value="1"/>
</dbReference>
<dbReference type="PANTHER" id="PTHR44068:SF11">
    <property type="entry name" value="GERANYL DIPHOSPHATE 2-C-METHYLTRANSFERASE"/>
    <property type="match status" value="1"/>
</dbReference>
<keyword evidence="1" id="KW-0808">Transferase</keyword>
<dbReference type="InterPro" id="IPR050447">
    <property type="entry name" value="Erg6_SMT_methyltransf"/>
</dbReference>
<evidence type="ECO:0000256" key="1">
    <source>
        <dbReference type="ARBA" id="ARBA00022679"/>
    </source>
</evidence>
<keyword evidence="3" id="KW-0830">Ubiquinone</keyword>